<accession>A0A1C4X3G7</accession>
<feature type="compositionally biased region" description="Low complexity" evidence="1">
    <location>
        <begin position="340"/>
        <end position="356"/>
    </location>
</feature>
<evidence type="ECO:0000256" key="1">
    <source>
        <dbReference type="SAM" id="MobiDB-lite"/>
    </source>
</evidence>
<sequence length="385" mass="39864">MTTLRADLRPGGAAESYRIDAGPAALTVTGDLAGVTAGLYRLADRIRSGAEVLPAAEAGQPVTPRLGLRLTDAGSVGREADPAAFAAGDDYSLNADVVTPALLPRAPWVDTAAVARIDTQFRQFVDHAVARGYNGVVVPGFLEYVTFAGVGDGNAVYPAGDPHVDRARAMVAAFGPVFRYADEMGLRVFLLTDMLAVSPPLERYLERTVGGLAADGMPLAVLGGLVAWAGAERALTVWNDQMALLPWGVVPDPRHHRSSGHPDRGARVRGYAAGAGVILAAAGLLLSAGRRVPRPVPGYRESRSTGEEDEMTDPRYAPIGLAAAGRLVPDDEETGGGEVVGADDAAADAARAGADVDLSRADRDSDGTPVGAADAEADRKRAAGE</sequence>
<keyword evidence="3" id="KW-1185">Reference proteome</keyword>
<evidence type="ECO:0000313" key="3">
    <source>
        <dbReference type="Proteomes" id="UP000198551"/>
    </source>
</evidence>
<dbReference type="Proteomes" id="UP000198551">
    <property type="component" value="Unassembled WGS sequence"/>
</dbReference>
<feature type="compositionally biased region" description="Basic and acidic residues" evidence="1">
    <location>
        <begin position="376"/>
        <end position="385"/>
    </location>
</feature>
<protein>
    <submittedName>
        <fullName evidence="2">Uncharacterized protein</fullName>
    </submittedName>
</protein>
<evidence type="ECO:0000313" key="2">
    <source>
        <dbReference type="EMBL" id="SCF02976.1"/>
    </source>
</evidence>
<gene>
    <name evidence="2" type="ORF">GA0070215_106112</name>
</gene>
<dbReference type="AlphaFoldDB" id="A0A1C4X3G7"/>
<organism evidence="2 3">
    <name type="scientific">Micromonospora marina</name>
    <dbReference type="NCBI Taxonomy" id="307120"/>
    <lineage>
        <taxon>Bacteria</taxon>
        <taxon>Bacillati</taxon>
        <taxon>Actinomycetota</taxon>
        <taxon>Actinomycetes</taxon>
        <taxon>Micromonosporales</taxon>
        <taxon>Micromonosporaceae</taxon>
        <taxon>Micromonospora</taxon>
    </lineage>
</organism>
<feature type="compositionally biased region" description="Basic and acidic residues" evidence="1">
    <location>
        <begin position="357"/>
        <end position="366"/>
    </location>
</feature>
<name>A0A1C4X3G7_9ACTN</name>
<reference evidence="3" key="1">
    <citation type="submission" date="2016-06" db="EMBL/GenBank/DDBJ databases">
        <authorList>
            <person name="Varghese N."/>
        </authorList>
    </citation>
    <scope>NUCLEOTIDE SEQUENCE [LARGE SCALE GENOMIC DNA]</scope>
    <source>
        <strain evidence="3">DSM 45555</strain>
    </source>
</reference>
<proteinExistence type="predicted"/>
<feature type="region of interest" description="Disordered" evidence="1">
    <location>
        <begin position="294"/>
        <end position="385"/>
    </location>
</feature>
<dbReference type="EMBL" id="FMCV01000006">
    <property type="protein sequence ID" value="SCF02976.1"/>
    <property type="molecule type" value="Genomic_DNA"/>
</dbReference>